<feature type="transmembrane region" description="Helical" evidence="1">
    <location>
        <begin position="88"/>
        <end position="109"/>
    </location>
</feature>
<dbReference type="OrthoDB" id="290051at2"/>
<keyword evidence="1" id="KW-1133">Transmembrane helix</keyword>
<keyword evidence="3" id="KW-0378">Hydrolase</keyword>
<feature type="transmembrane region" description="Helical" evidence="1">
    <location>
        <begin position="165"/>
        <end position="182"/>
    </location>
</feature>
<dbReference type="STRING" id="408657.SAMN04487995_1545"/>
<feature type="transmembrane region" description="Helical" evidence="1">
    <location>
        <begin position="43"/>
        <end position="64"/>
    </location>
</feature>
<name>A0A1H6S620_9BACT</name>
<evidence type="ECO:0000256" key="1">
    <source>
        <dbReference type="SAM" id="Phobius"/>
    </source>
</evidence>
<gene>
    <name evidence="3" type="ORF">SAMN04487995_1545</name>
</gene>
<protein>
    <submittedName>
        <fullName evidence="3">Peptidoglycan/LPS O-acetylase OafA/YrhL, contains acyltransferase and SGNH-hydrolase domains</fullName>
    </submittedName>
</protein>
<feature type="transmembrane region" description="Helical" evidence="1">
    <location>
        <begin position="236"/>
        <end position="266"/>
    </location>
</feature>
<sequence length="340" mass="39768">MNKYLFSLDYLRGLAAVSVCFFHFTTNLHYLENDDPVKHFFSFGHFGVQVFFIISGLVIPYSMAKGNYTIRKFSTFFKKRLIRIEPPYLFCVFLALLLNYITTLTPFYIGKPFKIDYAQVFYHFGYLNIFMGKEWLNHVFWTLAIEFQYYLLIALIFPLVSHKKAYVWITALVLFNAASFFFNKNFVFHFSIFFTTGILLYRYFSEISGKSELSIALISVLAFLFLRYTYEEIIVVVFTIIVILIPLKPTLLSTFFGNISYSLYLFHTPVGARLLHITRRFSDSESLRHGMILVAFIFSVLVSYFLYKMIEKPFKKLSQKIRYDAAEPSVITALAPQSIS</sequence>
<dbReference type="RefSeq" id="WP_090334162.1">
    <property type="nucleotide sequence ID" value="NZ_FNXY01000002.1"/>
</dbReference>
<keyword evidence="3" id="KW-0808">Transferase</keyword>
<dbReference type="GO" id="GO:0016787">
    <property type="term" value="F:hydrolase activity"/>
    <property type="evidence" value="ECO:0007669"/>
    <property type="project" value="UniProtKB-KW"/>
</dbReference>
<keyword evidence="3" id="KW-0012">Acyltransferase</keyword>
<dbReference type="InterPro" id="IPR050879">
    <property type="entry name" value="Acyltransferase_3"/>
</dbReference>
<proteinExistence type="predicted"/>
<feature type="transmembrane region" description="Helical" evidence="1">
    <location>
        <begin position="12"/>
        <end position="31"/>
    </location>
</feature>
<dbReference type="InterPro" id="IPR002656">
    <property type="entry name" value="Acyl_transf_3_dom"/>
</dbReference>
<keyword evidence="1" id="KW-0812">Transmembrane</keyword>
<accession>A0A1H6S620</accession>
<evidence type="ECO:0000313" key="3">
    <source>
        <dbReference type="EMBL" id="SEI59440.1"/>
    </source>
</evidence>
<dbReference type="GO" id="GO:0016747">
    <property type="term" value="F:acyltransferase activity, transferring groups other than amino-acyl groups"/>
    <property type="evidence" value="ECO:0007669"/>
    <property type="project" value="InterPro"/>
</dbReference>
<feature type="domain" description="Acyltransferase 3" evidence="2">
    <location>
        <begin position="7"/>
        <end position="307"/>
    </location>
</feature>
<dbReference type="AlphaFoldDB" id="A0A1H6S620"/>
<feature type="transmembrane region" description="Helical" evidence="1">
    <location>
        <begin position="188"/>
        <end position="204"/>
    </location>
</feature>
<feature type="transmembrane region" description="Helical" evidence="1">
    <location>
        <begin position="287"/>
        <end position="307"/>
    </location>
</feature>
<dbReference type="Pfam" id="PF01757">
    <property type="entry name" value="Acyl_transf_3"/>
    <property type="match status" value="1"/>
</dbReference>
<dbReference type="EMBL" id="FNXY01000002">
    <property type="protein sequence ID" value="SEI59440.1"/>
    <property type="molecule type" value="Genomic_DNA"/>
</dbReference>
<dbReference type="PANTHER" id="PTHR23028">
    <property type="entry name" value="ACETYLTRANSFERASE"/>
    <property type="match status" value="1"/>
</dbReference>
<dbReference type="Proteomes" id="UP000199532">
    <property type="component" value="Unassembled WGS sequence"/>
</dbReference>
<keyword evidence="1" id="KW-0472">Membrane</keyword>
<reference evidence="3 4" key="1">
    <citation type="submission" date="2016-10" db="EMBL/GenBank/DDBJ databases">
        <authorList>
            <person name="de Groot N.N."/>
        </authorList>
    </citation>
    <scope>NUCLEOTIDE SEQUENCE [LARGE SCALE GENOMIC DNA]</scope>
    <source>
        <strain evidence="3 4">DSM 19938</strain>
    </source>
</reference>
<keyword evidence="4" id="KW-1185">Reference proteome</keyword>
<evidence type="ECO:0000313" key="4">
    <source>
        <dbReference type="Proteomes" id="UP000199532"/>
    </source>
</evidence>
<feature type="transmembrane region" description="Helical" evidence="1">
    <location>
        <begin position="139"/>
        <end position="160"/>
    </location>
</feature>
<organism evidence="3 4">
    <name type="scientific">Dyadobacter koreensis</name>
    <dbReference type="NCBI Taxonomy" id="408657"/>
    <lineage>
        <taxon>Bacteria</taxon>
        <taxon>Pseudomonadati</taxon>
        <taxon>Bacteroidota</taxon>
        <taxon>Cytophagia</taxon>
        <taxon>Cytophagales</taxon>
        <taxon>Spirosomataceae</taxon>
        <taxon>Dyadobacter</taxon>
    </lineage>
</organism>
<evidence type="ECO:0000259" key="2">
    <source>
        <dbReference type="Pfam" id="PF01757"/>
    </source>
</evidence>